<dbReference type="SUPFAM" id="SSF55729">
    <property type="entry name" value="Acyl-CoA N-acyltransferases (Nat)"/>
    <property type="match status" value="1"/>
</dbReference>
<dbReference type="PANTHER" id="PTHR47017:SF1">
    <property type="entry name" value="ACYL-COA"/>
    <property type="match status" value="1"/>
</dbReference>
<evidence type="ECO:0008006" key="3">
    <source>
        <dbReference type="Google" id="ProtNLM"/>
    </source>
</evidence>
<reference evidence="1 2" key="1">
    <citation type="journal article" date="2019" name="Int. J. Syst. Evol. Microbiol.">
        <title>The Global Catalogue of Microorganisms (GCM) 10K type strain sequencing project: providing services to taxonomists for standard genome sequencing and annotation.</title>
        <authorList>
            <consortium name="The Broad Institute Genomics Platform"/>
            <consortium name="The Broad Institute Genome Sequencing Center for Infectious Disease"/>
            <person name="Wu L."/>
            <person name="Ma J."/>
        </authorList>
    </citation>
    <scope>NUCLEOTIDE SEQUENCE [LARGE SCALE GENOMIC DNA]</scope>
    <source>
        <strain evidence="1 2">JCM 13378</strain>
    </source>
</reference>
<organism evidence="1 2">
    <name type="scientific">Bowmanella denitrificans</name>
    <dbReference type="NCBI Taxonomy" id="366582"/>
    <lineage>
        <taxon>Bacteria</taxon>
        <taxon>Pseudomonadati</taxon>
        <taxon>Pseudomonadota</taxon>
        <taxon>Gammaproteobacteria</taxon>
        <taxon>Alteromonadales</taxon>
        <taxon>Alteromonadaceae</taxon>
        <taxon>Bowmanella</taxon>
    </lineage>
</organism>
<dbReference type="EMBL" id="BAAAEI010000006">
    <property type="protein sequence ID" value="GAA0351371.1"/>
    <property type="molecule type" value="Genomic_DNA"/>
</dbReference>
<dbReference type="PANTHER" id="PTHR47017">
    <property type="entry name" value="ACYL-COA"/>
    <property type="match status" value="1"/>
</dbReference>
<evidence type="ECO:0000313" key="2">
    <source>
        <dbReference type="Proteomes" id="UP001501757"/>
    </source>
</evidence>
<keyword evidence="2" id="KW-1185">Reference proteome</keyword>
<gene>
    <name evidence="1" type="ORF">GCM10009092_14690</name>
</gene>
<dbReference type="Gene3D" id="3.40.630.30">
    <property type="match status" value="1"/>
</dbReference>
<comment type="caution">
    <text evidence="1">The sequence shown here is derived from an EMBL/GenBank/DDBJ whole genome shotgun (WGS) entry which is preliminary data.</text>
</comment>
<dbReference type="InterPro" id="IPR007434">
    <property type="entry name" value="FemAB-like"/>
</dbReference>
<dbReference type="Pfam" id="PF04339">
    <property type="entry name" value="FemAB_like"/>
    <property type="match status" value="1"/>
</dbReference>
<evidence type="ECO:0000313" key="1">
    <source>
        <dbReference type="EMBL" id="GAA0351371.1"/>
    </source>
</evidence>
<accession>A0ABN0WZP1</accession>
<dbReference type="Proteomes" id="UP001501757">
    <property type="component" value="Unassembled WGS sequence"/>
</dbReference>
<dbReference type="InterPro" id="IPR016181">
    <property type="entry name" value="Acyl_CoA_acyltransferase"/>
</dbReference>
<protein>
    <recommendedName>
        <fullName evidence="3">BioF2-like acetyltransferase domain-containing protein</fullName>
    </recommendedName>
</protein>
<name>A0ABN0WZP1_9ALTE</name>
<proteinExistence type="predicted"/>
<sequence>MYHFRLFQEPAELEQSGWQDFVQRHAAHDLADLAFLRAIHASLSSADRCFFALFFDAQQQCVACAVLSLFNWDPLNVPGAKRQRLLRGIRRIWPGFLKLPLLLCGPPVSLGSNLLVVHNQVDGDALAETLKNALEQVGRQCRCSLHMVTESAPEQLPLLGKLTNYGYQLAPSPPYYYFPSKFRRFSDYCQALQAKYRANVRRAQQHFLQSGFAISHLSKAQLFDAFGPDLYQLYLAVVKKSAYRFEVLEHDFFQQLIRHQSDRLLLTLAVKEERTVGFMLSLFSHKRFYLLFAGLDYQANRQTNVYYNLVYAAIEQALEKGPFDSIHVGQAADTFKARLGCQAVPMTLLLKARTRLGRILLDWFGQDMLTSPPPQPNYRVFKVSDNRHFHSHVGGKDE</sequence>
<dbReference type="RefSeq" id="WP_343843594.1">
    <property type="nucleotide sequence ID" value="NZ_BAAAEI010000006.1"/>
</dbReference>